<dbReference type="PANTHER" id="PTHR47738">
    <property type="entry name" value="PTS SYSTEM FRUCTOSE-LIKE EIIA COMPONENT-RELATED"/>
    <property type="match status" value="1"/>
</dbReference>
<comment type="caution">
    <text evidence="2">The sequence shown here is derived from an EMBL/GenBank/DDBJ whole genome shotgun (WGS) entry which is preliminary data.</text>
</comment>
<dbReference type="InterPro" id="IPR036388">
    <property type="entry name" value="WH-like_DNA-bd_sf"/>
</dbReference>
<dbReference type="Gene3D" id="1.10.10.10">
    <property type="entry name" value="Winged helix-like DNA-binding domain superfamily/Winged helix DNA-binding domain"/>
    <property type="match status" value="1"/>
</dbReference>
<protein>
    <submittedName>
        <fullName evidence="2">PTS sugar transporter subunit IIA</fullName>
    </submittedName>
</protein>
<dbReference type="InterPro" id="IPR009061">
    <property type="entry name" value="DNA-bd_dom_put_sf"/>
</dbReference>
<reference evidence="2" key="1">
    <citation type="journal article" date="2021" name="bioRxiv">
        <title>Unraveling nitrogen, sulfur and carbon metabolic pathways and microbial community transcriptional responses to substrate deprivation and toxicity stresses in a bioreactor mimicking anoxic brackish coastal sediment conditions.</title>
        <authorList>
            <person name="Martins P.D."/>
            <person name="Echeveste M.J."/>
            <person name="Arshad A."/>
            <person name="Kurth J."/>
            <person name="Ouboter H."/>
            <person name="Jetten M.S.M."/>
            <person name="Welte C.U."/>
        </authorList>
    </citation>
    <scope>NUCLEOTIDE SEQUENCE</scope>
    <source>
        <strain evidence="2">MAG_39</strain>
    </source>
</reference>
<dbReference type="SUPFAM" id="SSF46955">
    <property type="entry name" value="Putative DNA-binding domain"/>
    <property type="match status" value="1"/>
</dbReference>
<dbReference type="InterPro" id="IPR051541">
    <property type="entry name" value="PTS_SugarTrans_NitroReg"/>
</dbReference>
<evidence type="ECO:0000259" key="1">
    <source>
        <dbReference type="PROSITE" id="PS51094"/>
    </source>
</evidence>
<reference evidence="2" key="2">
    <citation type="submission" date="2021-08" db="EMBL/GenBank/DDBJ databases">
        <authorList>
            <person name="Dalcin Martins P."/>
        </authorList>
    </citation>
    <scope>NUCLEOTIDE SEQUENCE</scope>
    <source>
        <strain evidence="2">MAG_39</strain>
    </source>
</reference>
<dbReference type="PROSITE" id="PS51094">
    <property type="entry name" value="PTS_EIIA_TYPE_2"/>
    <property type="match status" value="1"/>
</dbReference>
<dbReference type="GO" id="GO:0003677">
    <property type="term" value="F:DNA binding"/>
    <property type="evidence" value="ECO:0007669"/>
    <property type="project" value="InterPro"/>
</dbReference>
<evidence type="ECO:0000313" key="3">
    <source>
        <dbReference type="Proteomes" id="UP000705867"/>
    </source>
</evidence>
<name>A0A953J5C4_9BACT</name>
<dbReference type="PANTHER" id="PTHR47738:SF1">
    <property type="entry name" value="NITROGEN REGULATORY PROTEIN"/>
    <property type="match status" value="1"/>
</dbReference>
<keyword evidence="2" id="KW-0762">Sugar transport</keyword>
<sequence length="226" mass="25716">MSVKDVAALLSVSEKTIYRMIKNETIPCFRVGGQWRFDRREITSWMEDTREFSYETAVGNPTRADEESISIAEFLRRGGIYYRVSGGTKEEAISASLELIRMRIPELDPKRLFDAIMSRERICPTAVGHGIAFPHPRPFKEFTAPLSSIALCCLANPIPFGALDKEAVDTLFFIFPKSEQRFLRIQAKLLRLLKEQDILAALKRESPEELYEAFAGKETEIFGGEK</sequence>
<organism evidence="2 3">
    <name type="scientific">Candidatus Nitrobium versatile</name>
    <dbReference type="NCBI Taxonomy" id="2884831"/>
    <lineage>
        <taxon>Bacteria</taxon>
        <taxon>Pseudomonadati</taxon>
        <taxon>Nitrospirota</taxon>
        <taxon>Nitrospiria</taxon>
        <taxon>Nitrospirales</taxon>
        <taxon>Nitrospiraceae</taxon>
        <taxon>Candidatus Nitrobium</taxon>
    </lineage>
</organism>
<dbReference type="InterPro" id="IPR041657">
    <property type="entry name" value="HTH_17"/>
</dbReference>
<keyword evidence="2" id="KW-0813">Transport</keyword>
<dbReference type="InterPro" id="IPR002178">
    <property type="entry name" value="PTS_EIIA_type-2_dom"/>
</dbReference>
<dbReference type="InterPro" id="IPR016152">
    <property type="entry name" value="PTrfase/Anion_transptr"/>
</dbReference>
<dbReference type="Proteomes" id="UP000705867">
    <property type="component" value="Unassembled WGS sequence"/>
</dbReference>
<feature type="domain" description="PTS EIIA type-2" evidence="1">
    <location>
        <begin position="73"/>
        <end position="217"/>
    </location>
</feature>
<dbReference type="Gene3D" id="3.40.930.10">
    <property type="entry name" value="Mannitol-specific EII, Chain A"/>
    <property type="match status" value="1"/>
</dbReference>
<accession>A0A953J5C4</accession>
<gene>
    <name evidence="2" type="ORF">K8I29_10145</name>
</gene>
<dbReference type="EMBL" id="JAIOIV010000078">
    <property type="protein sequence ID" value="MBZ0156551.1"/>
    <property type="molecule type" value="Genomic_DNA"/>
</dbReference>
<dbReference type="Pfam" id="PF12728">
    <property type="entry name" value="HTH_17"/>
    <property type="match status" value="1"/>
</dbReference>
<dbReference type="GO" id="GO:0030295">
    <property type="term" value="F:protein kinase activator activity"/>
    <property type="evidence" value="ECO:0007669"/>
    <property type="project" value="TreeGrafter"/>
</dbReference>
<dbReference type="InterPro" id="IPR010093">
    <property type="entry name" value="SinI_DNA-bd"/>
</dbReference>
<proteinExistence type="predicted"/>
<dbReference type="AlphaFoldDB" id="A0A953J5C4"/>
<evidence type="ECO:0000313" key="2">
    <source>
        <dbReference type="EMBL" id="MBZ0156551.1"/>
    </source>
</evidence>
<dbReference type="Pfam" id="PF00359">
    <property type="entry name" value="PTS_EIIA_2"/>
    <property type="match status" value="1"/>
</dbReference>
<dbReference type="SUPFAM" id="SSF55804">
    <property type="entry name" value="Phoshotransferase/anion transport protein"/>
    <property type="match status" value="1"/>
</dbReference>
<dbReference type="NCBIfam" id="TIGR01764">
    <property type="entry name" value="excise"/>
    <property type="match status" value="1"/>
</dbReference>